<reference evidence="3" key="1">
    <citation type="submission" date="2020-05" db="EMBL/GenBank/DDBJ databases">
        <authorList>
            <person name="Chiriac C."/>
            <person name="Salcher M."/>
            <person name="Ghai R."/>
            <person name="Kavagutti S V."/>
        </authorList>
    </citation>
    <scope>NUCLEOTIDE SEQUENCE</scope>
</reference>
<dbReference type="GO" id="GO:0016020">
    <property type="term" value="C:membrane"/>
    <property type="evidence" value="ECO:0007669"/>
    <property type="project" value="InterPro"/>
</dbReference>
<keyword evidence="1" id="KW-0812">Transmembrane</keyword>
<dbReference type="InterPro" id="IPR000620">
    <property type="entry name" value="EamA_dom"/>
</dbReference>
<feature type="transmembrane region" description="Helical" evidence="1">
    <location>
        <begin position="57"/>
        <end position="77"/>
    </location>
</feature>
<feature type="transmembrane region" description="Helical" evidence="1">
    <location>
        <begin position="191"/>
        <end position="209"/>
    </location>
</feature>
<evidence type="ECO:0000256" key="1">
    <source>
        <dbReference type="SAM" id="Phobius"/>
    </source>
</evidence>
<keyword evidence="1" id="KW-1133">Transmembrane helix</keyword>
<sequence>MLAAVAMFSVQLGAAISVGLFEEVGVAGTAWLRITIGAIGFVLIARPRYWRWSRRELRAPILLGFVSAGMTLSFLAAISLLPLGTAVAIEFLGPLAVATIHSRSRGALAWPALALAGVVLLTEPWQGTASLLGIGFAVISGVCWGLYIVITQHVGDRFAGVDGLAISLPVAALVTMFVGLPQAWGHMTLEVLLVALGAAVLLPLIPWTLELYALRRLTKAAFGTLMALEPAIALAIGIVVLRQIPQGPQLVGMGCVVLAGIAAERTGQRTVALGT</sequence>
<dbReference type="Pfam" id="PF00892">
    <property type="entry name" value="EamA"/>
    <property type="match status" value="1"/>
</dbReference>
<protein>
    <submittedName>
        <fullName evidence="3">Unannotated protein</fullName>
    </submittedName>
</protein>
<evidence type="ECO:0000259" key="2">
    <source>
        <dbReference type="Pfam" id="PF00892"/>
    </source>
</evidence>
<feature type="transmembrane region" description="Helical" evidence="1">
    <location>
        <begin position="221"/>
        <end position="241"/>
    </location>
</feature>
<keyword evidence="1" id="KW-0472">Membrane</keyword>
<dbReference type="SUPFAM" id="SSF103481">
    <property type="entry name" value="Multidrug resistance efflux transporter EmrE"/>
    <property type="match status" value="1"/>
</dbReference>
<name>A0A6J7IX03_9ZZZZ</name>
<feature type="transmembrane region" description="Helical" evidence="1">
    <location>
        <begin position="163"/>
        <end position="185"/>
    </location>
</feature>
<dbReference type="AlphaFoldDB" id="A0A6J7IX03"/>
<feature type="domain" description="EamA" evidence="2">
    <location>
        <begin position="132"/>
        <end position="259"/>
    </location>
</feature>
<feature type="transmembrane region" description="Helical" evidence="1">
    <location>
        <begin position="131"/>
        <end position="151"/>
    </location>
</feature>
<proteinExistence type="predicted"/>
<evidence type="ECO:0000313" key="3">
    <source>
        <dbReference type="EMBL" id="CAB4934852.1"/>
    </source>
</evidence>
<dbReference type="EMBL" id="CAFBNE010000010">
    <property type="protein sequence ID" value="CAB4934852.1"/>
    <property type="molecule type" value="Genomic_DNA"/>
</dbReference>
<organism evidence="3">
    <name type="scientific">freshwater metagenome</name>
    <dbReference type="NCBI Taxonomy" id="449393"/>
    <lineage>
        <taxon>unclassified sequences</taxon>
        <taxon>metagenomes</taxon>
        <taxon>ecological metagenomes</taxon>
    </lineage>
</organism>
<feature type="transmembrane region" description="Helical" evidence="1">
    <location>
        <begin position="25"/>
        <end position="45"/>
    </location>
</feature>
<gene>
    <name evidence="3" type="ORF">UFOPK3772_00498</name>
</gene>
<dbReference type="InterPro" id="IPR037185">
    <property type="entry name" value="EmrE-like"/>
</dbReference>
<accession>A0A6J7IX03</accession>